<protein>
    <submittedName>
        <fullName evidence="1">Uncharacterized protein</fullName>
    </submittedName>
</protein>
<evidence type="ECO:0000313" key="1">
    <source>
        <dbReference type="EMBL" id="PZA13942.1"/>
    </source>
</evidence>
<comment type="caution">
    <text evidence="1">The sequence shown here is derived from an EMBL/GenBank/DDBJ whole genome shotgun (WGS) entry which is preliminary data.</text>
</comment>
<evidence type="ECO:0000313" key="2">
    <source>
        <dbReference type="Proteomes" id="UP000248134"/>
    </source>
</evidence>
<reference evidence="1 2" key="1">
    <citation type="submission" date="2018-06" db="EMBL/GenBank/DDBJ databases">
        <title>Draft Whole-Genome Sequence of the purple photosynthetic bacterium Rhodospeudomonas palustris XCP.</title>
        <authorList>
            <person name="Rayyan A."/>
            <person name="Meyer T.E."/>
            <person name="Kyndt J.A."/>
        </authorList>
    </citation>
    <scope>NUCLEOTIDE SEQUENCE [LARGE SCALE GENOMIC DNA]</scope>
    <source>
        <strain evidence="1 2">XCP</strain>
    </source>
</reference>
<name>A0A323ULE0_RHOPL</name>
<gene>
    <name evidence="1" type="ORF">DNX69_00490</name>
</gene>
<dbReference type="RefSeq" id="WP_110783944.1">
    <property type="nucleotide sequence ID" value="NZ_QKQS01000001.1"/>
</dbReference>
<organism evidence="1 2">
    <name type="scientific">Rhodopseudomonas palustris</name>
    <dbReference type="NCBI Taxonomy" id="1076"/>
    <lineage>
        <taxon>Bacteria</taxon>
        <taxon>Pseudomonadati</taxon>
        <taxon>Pseudomonadota</taxon>
        <taxon>Alphaproteobacteria</taxon>
        <taxon>Hyphomicrobiales</taxon>
        <taxon>Nitrobacteraceae</taxon>
        <taxon>Rhodopseudomonas</taxon>
    </lineage>
</organism>
<proteinExistence type="predicted"/>
<sequence length="62" mass="7017">MSDRVDHAHIERKRREIARIEGGHAYSATAVDAAIAQSNRAGRRISKREGERIHALLRGWRG</sequence>
<dbReference type="Proteomes" id="UP000248134">
    <property type="component" value="Unassembled WGS sequence"/>
</dbReference>
<dbReference type="EMBL" id="QKQS01000001">
    <property type="protein sequence ID" value="PZA13942.1"/>
    <property type="molecule type" value="Genomic_DNA"/>
</dbReference>
<accession>A0A323ULE0</accession>
<dbReference type="AlphaFoldDB" id="A0A323ULE0"/>